<dbReference type="HOGENOM" id="CLU_1791803_0_0_1"/>
<dbReference type="Pfam" id="PF00012">
    <property type="entry name" value="HSP70"/>
    <property type="match status" value="1"/>
</dbReference>
<feature type="region of interest" description="Disordered" evidence="3">
    <location>
        <begin position="105"/>
        <end position="145"/>
    </location>
</feature>
<sequence length="145" mass="15639">GERDFVKDNKSLGSFGLDVSASVKCIRKKQDITITGSSTLPKDEVDHMVQEAKRFANDDKEKREAIDAKKQADSVNYYLERHILNTKFLTSVVILGWTGAEVEAGAPGAGLSPGGEDASSADSLSGKGRDDVIDADFTNSNEKMN</sequence>
<dbReference type="Gramene" id="Bo8g050270.1">
    <property type="protein sequence ID" value="Bo8g050270.1"/>
    <property type="gene ID" value="Bo8g050270"/>
</dbReference>
<evidence type="ECO:0000313" key="5">
    <source>
        <dbReference type="Proteomes" id="UP000032141"/>
    </source>
</evidence>
<organism evidence="4 5">
    <name type="scientific">Brassica oleracea var. oleracea</name>
    <dbReference type="NCBI Taxonomy" id="109376"/>
    <lineage>
        <taxon>Eukaryota</taxon>
        <taxon>Viridiplantae</taxon>
        <taxon>Streptophyta</taxon>
        <taxon>Embryophyta</taxon>
        <taxon>Tracheophyta</taxon>
        <taxon>Spermatophyta</taxon>
        <taxon>Magnoliopsida</taxon>
        <taxon>eudicotyledons</taxon>
        <taxon>Gunneridae</taxon>
        <taxon>Pentapetalae</taxon>
        <taxon>rosids</taxon>
        <taxon>malvids</taxon>
        <taxon>Brassicales</taxon>
        <taxon>Brassicaceae</taxon>
        <taxon>Brassiceae</taxon>
        <taxon>Brassica</taxon>
    </lineage>
</organism>
<protein>
    <submittedName>
        <fullName evidence="4">Uncharacterized protein</fullName>
    </submittedName>
</protein>
<dbReference type="GO" id="GO:0005524">
    <property type="term" value="F:ATP binding"/>
    <property type="evidence" value="ECO:0007669"/>
    <property type="project" value="UniProtKB-KW"/>
</dbReference>
<evidence type="ECO:0000256" key="3">
    <source>
        <dbReference type="SAM" id="MobiDB-lite"/>
    </source>
</evidence>
<evidence type="ECO:0000256" key="2">
    <source>
        <dbReference type="ARBA" id="ARBA00022840"/>
    </source>
</evidence>
<dbReference type="EnsemblPlants" id="Bo8g050270.1">
    <property type="protein sequence ID" value="Bo8g050270.1"/>
    <property type="gene ID" value="Bo8g050270"/>
</dbReference>
<reference evidence="4 5" key="1">
    <citation type="journal article" date="2014" name="Genome Biol.">
        <title>Transcriptome and methylome profiling reveals relics of genome dominance in the mesopolyploid Brassica oleracea.</title>
        <authorList>
            <person name="Parkin I.A."/>
            <person name="Koh C."/>
            <person name="Tang H."/>
            <person name="Robinson S.J."/>
            <person name="Kagale S."/>
            <person name="Clarke W.E."/>
            <person name="Town C.D."/>
            <person name="Nixon J."/>
            <person name="Krishnakumar V."/>
            <person name="Bidwell S.L."/>
            <person name="Denoeud F."/>
            <person name="Belcram H."/>
            <person name="Links M.G."/>
            <person name="Just J."/>
            <person name="Clarke C."/>
            <person name="Bender T."/>
            <person name="Huebert T."/>
            <person name="Mason A.S."/>
            <person name="Pires J.C."/>
            <person name="Barker G."/>
            <person name="Moore J."/>
            <person name="Walley P.G."/>
            <person name="Manoli S."/>
            <person name="Batley J."/>
            <person name="Edwards D."/>
            <person name="Nelson M.N."/>
            <person name="Wang X."/>
            <person name="Paterson A.H."/>
            <person name="King G."/>
            <person name="Bancroft I."/>
            <person name="Chalhoub B."/>
            <person name="Sharpe A.G."/>
        </authorList>
    </citation>
    <scope>NUCLEOTIDE SEQUENCE</scope>
    <source>
        <strain evidence="4 5">cv. TO1000</strain>
    </source>
</reference>
<dbReference type="SUPFAM" id="SSF100920">
    <property type="entry name" value="Heat shock protein 70kD (HSP70), peptide-binding domain"/>
    <property type="match status" value="1"/>
</dbReference>
<dbReference type="AlphaFoldDB" id="A0A0D3DMQ4"/>
<dbReference type="STRING" id="109376.A0A0D3DMQ4"/>
<evidence type="ECO:0000256" key="1">
    <source>
        <dbReference type="ARBA" id="ARBA00022741"/>
    </source>
</evidence>
<dbReference type="GO" id="GO:0140662">
    <property type="term" value="F:ATP-dependent protein folding chaperone"/>
    <property type="evidence" value="ECO:0007669"/>
    <property type="project" value="InterPro"/>
</dbReference>
<dbReference type="InterPro" id="IPR013126">
    <property type="entry name" value="Hsp_70_fam"/>
</dbReference>
<accession>A0A0D3DMQ4</accession>
<dbReference type="InterPro" id="IPR029047">
    <property type="entry name" value="HSP70_peptide-bd_sf"/>
</dbReference>
<reference evidence="4" key="2">
    <citation type="submission" date="2015-03" db="UniProtKB">
        <authorList>
            <consortium name="EnsemblPlants"/>
        </authorList>
    </citation>
    <scope>IDENTIFICATION</scope>
</reference>
<dbReference type="Gene3D" id="2.60.34.10">
    <property type="entry name" value="Substrate Binding Domain Of DNAk, Chain A, domain 1"/>
    <property type="match status" value="1"/>
</dbReference>
<name>A0A0D3DMQ4_BRAOL</name>
<dbReference type="OMA" id="ERHILDM"/>
<keyword evidence="1" id="KW-0547">Nucleotide-binding</keyword>
<dbReference type="eggNOG" id="KOG0102">
    <property type="taxonomic scope" value="Eukaryota"/>
</dbReference>
<dbReference type="Proteomes" id="UP000032141">
    <property type="component" value="Chromosome C8"/>
</dbReference>
<keyword evidence="2" id="KW-0067">ATP-binding</keyword>
<keyword evidence="5" id="KW-1185">Reference proteome</keyword>
<proteinExistence type="predicted"/>
<evidence type="ECO:0000313" key="4">
    <source>
        <dbReference type="EnsemblPlants" id="Bo8g050270.1"/>
    </source>
</evidence>